<protein>
    <recommendedName>
        <fullName evidence="1">Endonuclease/exonuclease/phosphatase domain-containing protein</fullName>
    </recommendedName>
</protein>
<keyword evidence="3" id="KW-1185">Reference proteome</keyword>
<organism evidence="2 3">
    <name type="scientific">Trifolium subterraneum</name>
    <name type="common">Subterranean clover</name>
    <dbReference type="NCBI Taxonomy" id="3900"/>
    <lineage>
        <taxon>Eukaryota</taxon>
        <taxon>Viridiplantae</taxon>
        <taxon>Streptophyta</taxon>
        <taxon>Embryophyta</taxon>
        <taxon>Tracheophyta</taxon>
        <taxon>Spermatophyta</taxon>
        <taxon>Magnoliopsida</taxon>
        <taxon>eudicotyledons</taxon>
        <taxon>Gunneridae</taxon>
        <taxon>Pentapetalae</taxon>
        <taxon>rosids</taxon>
        <taxon>fabids</taxon>
        <taxon>Fabales</taxon>
        <taxon>Fabaceae</taxon>
        <taxon>Papilionoideae</taxon>
        <taxon>50 kb inversion clade</taxon>
        <taxon>NPAAA clade</taxon>
        <taxon>Hologalegina</taxon>
        <taxon>IRL clade</taxon>
        <taxon>Trifolieae</taxon>
        <taxon>Trifolium</taxon>
    </lineage>
</organism>
<dbReference type="Pfam" id="PF03372">
    <property type="entry name" value="Exo_endo_phos"/>
    <property type="match status" value="1"/>
</dbReference>
<name>A0A2Z6N1G6_TRISU</name>
<dbReference type="Gene3D" id="3.60.10.10">
    <property type="entry name" value="Endonuclease/exonuclease/phosphatase"/>
    <property type="match status" value="1"/>
</dbReference>
<dbReference type="AlphaFoldDB" id="A0A2Z6N1G6"/>
<evidence type="ECO:0000313" key="3">
    <source>
        <dbReference type="Proteomes" id="UP000242715"/>
    </source>
</evidence>
<evidence type="ECO:0000313" key="2">
    <source>
        <dbReference type="EMBL" id="GAU29900.1"/>
    </source>
</evidence>
<proteinExistence type="predicted"/>
<sequence length="250" mass="27929">MSIDGFRTKGPLHRCVVLSSHESVLGFPWEFILVLGAGGKLFPALVKDIFSIYHLDFLAILEPKISGIRADTVIKKIGMVEGARVEAQGFSGGIWCLWKNSCPPINVISSSKFCINLHINQNTQNSWYLTIVNASPHMYQRDEVWEEIKLFNTTISGPWCVAGDFNQVLFDHKKQGGGPVNSIGRSAFQACIDSCQLLDMGFKGQPFTWRRGPSKERLDRVLGNTEWQTLFPNSNITHLQSTPLTIVDFG</sequence>
<dbReference type="EMBL" id="DF973409">
    <property type="protein sequence ID" value="GAU29900.1"/>
    <property type="molecule type" value="Genomic_DNA"/>
</dbReference>
<gene>
    <name evidence="2" type="ORF">TSUD_379900</name>
</gene>
<dbReference type="SUPFAM" id="SSF56219">
    <property type="entry name" value="DNase I-like"/>
    <property type="match status" value="1"/>
</dbReference>
<dbReference type="PANTHER" id="PTHR35218:SF9">
    <property type="entry name" value="ENDONUCLEASE_EXONUCLEASE_PHOSPHATASE DOMAIN-CONTAINING PROTEIN"/>
    <property type="match status" value="1"/>
</dbReference>
<dbReference type="Proteomes" id="UP000242715">
    <property type="component" value="Unassembled WGS sequence"/>
</dbReference>
<evidence type="ECO:0000259" key="1">
    <source>
        <dbReference type="Pfam" id="PF03372"/>
    </source>
</evidence>
<dbReference type="InterPro" id="IPR005135">
    <property type="entry name" value="Endo/exonuclease/phosphatase"/>
</dbReference>
<reference evidence="3" key="1">
    <citation type="journal article" date="2017" name="Front. Plant Sci.">
        <title>Climate Clever Clovers: New Paradigm to Reduce the Environmental Footprint of Ruminants by Breeding Low Methanogenic Forages Utilizing Haplotype Variation.</title>
        <authorList>
            <person name="Kaur P."/>
            <person name="Appels R."/>
            <person name="Bayer P.E."/>
            <person name="Keeble-Gagnere G."/>
            <person name="Wang J."/>
            <person name="Hirakawa H."/>
            <person name="Shirasawa K."/>
            <person name="Vercoe P."/>
            <person name="Stefanova K."/>
            <person name="Durmic Z."/>
            <person name="Nichols P."/>
            <person name="Revell C."/>
            <person name="Isobe S.N."/>
            <person name="Edwards D."/>
            <person name="Erskine W."/>
        </authorList>
    </citation>
    <scope>NUCLEOTIDE SEQUENCE [LARGE SCALE GENOMIC DNA]</scope>
    <source>
        <strain evidence="3">cv. Daliak</strain>
    </source>
</reference>
<dbReference type="InterPro" id="IPR036691">
    <property type="entry name" value="Endo/exonu/phosph_ase_sf"/>
</dbReference>
<dbReference type="GO" id="GO:0003824">
    <property type="term" value="F:catalytic activity"/>
    <property type="evidence" value="ECO:0007669"/>
    <property type="project" value="InterPro"/>
</dbReference>
<dbReference type="OrthoDB" id="1720282at2759"/>
<dbReference type="PANTHER" id="PTHR35218">
    <property type="entry name" value="RNASE H DOMAIN-CONTAINING PROTEIN"/>
    <property type="match status" value="1"/>
</dbReference>
<accession>A0A2Z6N1G6</accession>
<feature type="domain" description="Endonuclease/exonuclease/phosphatase" evidence="1">
    <location>
        <begin position="127"/>
        <end position="232"/>
    </location>
</feature>